<dbReference type="AlphaFoldDB" id="A0A409W7Y9"/>
<name>A0A409W7Y9_9AGAR</name>
<dbReference type="EMBL" id="NHYE01005326">
    <property type="protein sequence ID" value="PPQ74637.1"/>
    <property type="molecule type" value="Genomic_DNA"/>
</dbReference>
<feature type="domain" description="GH16" evidence="2">
    <location>
        <begin position="597"/>
        <end position="867"/>
    </location>
</feature>
<dbReference type="OrthoDB" id="192832at2759"/>
<keyword evidence="4" id="KW-1185">Reference proteome</keyword>
<organism evidence="3 4">
    <name type="scientific">Gymnopilus dilepis</name>
    <dbReference type="NCBI Taxonomy" id="231916"/>
    <lineage>
        <taxon>Eukaryota</taxon>
        <taxon>Fungi</taxon>
        <taxon>Dikarya</taxon>
        <taxon>Basidiomycota</taxon>
        <taxon>Agaricomycotina</taxon>
        <taxon>Agaricomycetes</taxon>
        <taxon>Agaricomycetidae</taxon>
        <taxon>Agaricales</taxon>
        <taxon>Agaricineae</taxon>
        <taxon>Hymenogastraceae</taxon>
        <taxon>Gymnopilus</taxon>
    </lineage>
</organism>
<feature type="signal peptide" evidence="1">
    <location>
        <begin position="1"/>
        <end position="22"/>
    </location>
</feature>
<gene>
    <name evidence="3" type="ORF">CVT26_007446</name>
</gene>
<dbReference type="GO" id="GO:0004553">
    <property type="term" value="F:hydrolase activity, hydrolyzing O-glycosyl compounds"/>
    <property type="evidence" value="ECO:0007669"/>
    <property type="project" value="InterPro"/>
</dbReference>
<dbReference type="PANTHER" id="PTHR10963">
    <property type="entry name" value="GLYCOSYL HYDROLASE-RELATED"/>
    <property type="match status" value="1"/>
</dbReference>
<dbReference type="InParanoid" id="A0A409W7Y9"/>
<dbReference type="PROSITE" id="PS51762">
    <property type="entry name" value="GH16_2"/>
    <property type="match status" value="2"/>
</dbReference>
<comment type="caution">
    <text evidence="3">The sequence shown here is derived from an EMBL/GenBank/DDBJ whole genome shotgun (WGS) entry which is preliminary data.</text>
</comment>
<accession>A0A409W7Y9</accession>
<feature type="domain" description="GH16" evidence="2">
    <location>
        <begin position="2"/>
        <end position="268"/>
    </location>
</feature>
<dbReference type="CDD" id="cd02181">
    <property type="entry name" value="GH16_fungal_Lam16A_glucanase"/>
    <property type="match status" value="2"/>
</dbReference>
<dbReference type="InterPro" id="IPR000757">
    <property type="entry name" value="Beta-glucanase-like"/>
</dbReference>
<dbReference type="Gene3D" id="2.60.120.200">
    <property type="match status" value="3"/>
</dbReference>
<keyword evidence="1" id="KW-0732">Signal</keyword>
<evidence type="ECO:0000313" key="3">
    <source>
        <dbReference type="EMBL" id="PPQ74637.1"/>
    </source>
</evidence>
<dbReference type="InterPro" id="IPR013320">
    <property type="entry name" value="ConA-like_dom_sf"/>
</dbReference>
<dbReference type="PANTHER" id="PTHR10963:SF24">
    <property type="entry name" value="GLYCOSIDASE C21B10.07-RELATED"/>
    <property type="match status" value="1"/>
</dbReference>
<evidence type="ECO:0000259" key="2">
    <source>
        <dbReference type="PROSITE" id="PS51762"/>
    </source>
</evidence>
<feature type="chain" id="PRO_5019481987" description="GH16 domain-containing protein" evidence="1">
    <location>
        <begin position="23"/>
        <end position="897"/>
    </location>
</feature>
<evidence type="ECO:0000256" key="1">
    <source>
        <dbReference type="SAM" id="SignalP"/>
    </source>
</evidence>
<dbReference type="Proteomes" id="UP000284706">
    <property type="component" value="Unassembled WGS sequence"/>
</dbReference>
<reference evidence="3 4" key="1">
    <citation type="journal article" date="2018" name="Evol. Lett.">
        <title>Horizontal gene cluster transfer increased hallucinogenic mushroom diversity.</title>
        <authorList>
            <person name="Reynolds H.T."/>
            <person name="Vijayakumar V."/>
            <person name="Gluck-Thaler E."/>
            <person name="Korotkin H.B."/>
            <person name="Matheny P.B."/>
            <person name="Slot J.C."/>
        </authorList>
    </citation>
    <scope>NUCLEOTIDE SEQUENCE [LARGE SCALE GENOMIC DNA]</scope>
    <source>
        <strain evidence="3 4">SRW20</strain>
    </source>
</reference>
<dbReference type="GO" id="GO:0009251">
    <property type="term" value="P:glucan catabolic process"/>
    <property type="evidence" value="ECO:0007669"/>
    <property type="project" value="TreeGrafter"/>
</dbReference>
<dbReference type="InterPro" id="IPR050546">
    <property type="entry name" value="Glycosyl_Hydrlase_16"/>
</dbReference>
<proteinExistence type="predicted"/>
<evidence type="ECO:0000313" key="4">
    <source>
        <dbReference type="Proteomes" id="UP000284706"/>
    </source>
</evidence>
<protein>
    <recommendedName>
        <fullName evidence="2">GH16 domain-containing protein</fullName>
    </recommendedName>
</protein>
<dbReference type="STRING" id="231916.A0A409W7Y9"/>
<dbReference type="SUPFAM" id="SSF49899">
    <property type="entry name" value="Concanavalin A-like lectins/glucanases"/>
    <property type="match status" value="3"/>
</dbReference>
<sequence>MRTFSAIAISIIVALSSVSVHATYFLKENIFGPLFYSHFVWEDIADPTHGRVNYVDQWTSITQNLTFASFETFILRADHETILNATGPGRNSVRIRSKNTYTTHVAVFDVRHMPQGCGTWPAIWETKGENWPSGGEVDIVEGVNDQTPNSVTLHTTEGCSMPATRLQTGTNGQLDCNYEVNYNTGCGVKMPSPSSYGPDFNSNGGGWFAMERDSDHISVWFWSRDDPDVPSEVRWGLRHVNPPSWGIPTAYFPNTDCDLNKYFAENNLIINLTLCESRSATSECLKANTCGTYIGGDWAGSAAYANAGCPSTCIDYVNDNPQAFVDAYFDFAGVRIYEPSPLPFEDILLSTGPPSPKLVHARKMRLRTIFVTTCIVSLSSISVSASYFLKEDIFGPLFYSHFDWEAIADPTHGRVTNAQLDCDYEVNYNAGCGVQMPSSSSYGPDFNNNGGGWFAMERNSDHISVWFWGRNDPHVPSEVKWGLPTVNPRNWGIPTAYFPNTDCDLNKFFGENNLIINLTLCGDWAGNAYAASGCPSTCVAGNIRSAMLDSRLAIPPVRLYKSYRIDLLWYSPRRFSKASAMIPVVAPVVLFVLSTAARVSAATYTLTDEIIGSEFYNAFLWETFADPTNGRVNYVDQATSDMLNLTYASSDSFFLRADSENTLDPSGPGRNSVRIRSKQTYTSHVSVYDVRHMPQGCGTWPAIWQTKPANDWPAGGELDILEGVNDAGPNAATLHTTPGCAMPDPREQAGSSLRLDCDYNLENTGCSVAFPEAHSYGPAFNEKGGGWFAVERSWNYIKVWFWTRNDTSVPSDILLGSAETNPDSWGLPMAYFPDTSCDMTEHFHEHSIIINLTFCGDWAGAVYGQSGCPSTCEDFVNNNPGEFSDAYFDLGSIRIYQ</sequence>
<dbReference type="Pfam" id="PF26113">
    <property type="entry name" value="GH16_XgeA"/>
    <property type="match status" value="4"/>
</dbReference>